<reference evidence="5" key="1">
    <citation type="submission" date="2020-05" db="EMBL/GenBank/DDBJ databases">
        <title>Phylogenomic resolution of chytrid fungi.</title>
        <authorList>
            <person name="Stajich J.E."/>
            <person name="Amses K."/>
            <person name="Simmons R."/>
            <person name="Seto K."/>
            <person name="Myers J."/>
            <person name="Bonds A."/>
            <person name="Quandt C.A."/>
            <person name="Barry K."/>
            <person name="Liu P."/>
            <person name="Grigoriev I."/>
            <person name="Longcore J.E."/>
            <person name="James T.Y."/>
        </authorList>
    </citation>
    <scope>NUCLEOTIDE SEQUENCE</scope>
    <source>
        <strain evidence="5">JEL0379</strain>
    </source>
</reference>
<keyword evidence="6" id="KW-1185">Reference proteome</keyword>
<dbReference type="SUPFAM" id="SSF55729">
    <property type="entry name" value="Acyl-CoA N-acyltransferases (Nat)"/>
    <property type="match status" value="1"/>
</dbReference>
<dbReference type="GO" id="GO:0016747">
    <property type="term" value="F:acyltransferase activity, transferring groups other than amino-acyl groups"/>
    <property type="evidence" value="ECO:0007669"/>
    <property type="project" value="InterPro"/>
</dbReference>
<sequence length="212" mass="22970">MAGTTRTIHLPSTRPTTPALWLTETRLTDADSIFNILTCPNSGPKIYRLTGTIPNPYSLENAHTFLQTMADRHAANERVTTFAVRLDGETSPLVGVVGLRTVVLDLQGEGGAISRAVAEGVLTREIDGGKAVEIGYWIDGDLEGKGIGTRIATEAVRIAREEMNMQVVGCCFEENAASARVLAKSGLEYRGMVQGVKVRPEWGPRNLRVFMG</sequence>
<comment type="similarity">
    <text evidence="3">Belongs to the acetyltransferase family. RimJ subfamily.</text>
</comment>
<evidence type="ECO:0000313" key="6">
    <source>
        <dbReference type="Proteomes" id="UP001212152"/>
    </source>
</evidence>
<proteinExistence type="inferred from homology"/>
<gene>
    <name evidence="5" type="ORF">HDU87_004932</name>
</gene>
<evidence type="ECO:0000256" key="2">
    <source>
        <dbReference type="ARBA" id="ARBA00023315"/>
    </source>
</evidence>
<comment type="caution">
    <text evidence="5">The sequence shown here is derived from an EMBL/GenBank/DDBJ whole genome shotgun (WGS) entry which is preliminary data.</text>
</comment>
<organism evidence="5 6">
    <name type="scientific">Geranomyces variabilis</name>
    <dbReference type="NCBI Taxonomy" id="109894"/>
    <lineage>
        <taxon>Eukaryota</taxon>
        <taxon>Fungi</taxon>
        <taxon>Fungi incertae sedis</taxon>
        <taxon>Chytridiomycota</taxon>
        <taxon>Chytridiomycota incertae sedis</taxon>
        <taxon>Chytridiomycetes</taxon>
        <taxon>Spizellomycetales</taxon>
        <taxon>Powellomycetaceae</taxon>
        <taxon>Geranomyces</taxon>
    </lineage>
</organism>
<evidence type="ECO:0000313" key="5">
    <source>
        <dbReference type="EMBL" id="KAJ3176604.1"/>
    </source>
</evidence>
<dbReference type="Proteomes" id="UP001212152">
    <property type="component" value="Unassembled WGS sequence"/>
</dbReference>
<dbReference type="PANTHER" id="PTHR43792:SF8">
    <property type="entry name" value="[RIBOSOMAL PROTEIN US5]-ALANINE N-ACETYLTRANSFERASE"/>
    <property type="match status" value="1"/>
</dbReference>
<feature type="domain" description="N-acetyltransferase" evidence="4">
    <location>
        <begin position="20"/>
        <end position="187"/>
    </location>
</feature>
<keyword evidence="1" id="KW-0808">Transferase</keyword>
<dbReference type="EMBL" id="JADGJQ010000039">
    <property type="protein sequence ID" value="KAJ3176604.1"/>
    <property type="molecule type" value="Genomic_DNA"/>
</dbReference>
<accession>A0AAD5THH8</accession>
<evidence type="ECO:0000256" key="3">
    <source>
        <dbReference type="ARBA" id="ARBA00038502"/>
    </source>
</evidence>
<evidence type="ECO:0000256" key="1">
    <source>
        <dbReference type="ARBA" id="ARBA00022679"/>
    </source>
</evidence>
<evidence type="ECO:0000259" key="4">
    <source>
        <dbReference type="Pfam" id="PF13302"/>
    </source>
</evidence>
<keyword evidence="2" id="KW-0012">Acyltransferase</keyword>
<dbReference type="Gene3D" id="3.40.630.30">
    <property type="match status" value="1"/>
</dbReference>
<dbReference type="InterPro" id="IPR051531">
    <property type="entry name" value="N-acetyltransferase"/>
</dbReference>
<protein>
    <recommendedName>
        <fullName evidence="4">N-acetyltransferase domain-containing protein</fullName>
    </recommendedName>
</protein>
<dbReference type="InterPro" id="IPR000182">
    <property type="entry name" value="GNAT_dom"/>
</dbReference>
<dbReference type="Pfam" id="PF13302">
    <property type="entry name" value="Acetyltransf_3"/>
    <property type="match status" value="1"/>
</dbReference>
<dbReference type="InterPro" id="IPR016181">
    <property type="entry name" value="Acyl_CoA_acyltransferase"/>
</dbReference>
<dbReference type="PANTHER" id="PTHR43792">
    <property type="entry name" value="GNAT FAMILY, PUTATIVE (AFU_ORTHOLOGUE AFUA_3G00765)-RELATED-RELATED"/>
    <property type="match status" value="1"/>
</dbReference>
<dbReference type="AlphaFoldDB" id="A0AAD5THH8"/>
<name>A0AAD5THH8_9FUNG</name>